<dbReference type="RefSeq" id="WP_344818256.1">
    <property type="nucleotide sequence ID" value="NZ_BAABCP010000001.1"/>
</dbReference>
<dbReference type="InterPro" id="IPR000914">
    <property type="entry name" value="SBP_5_dom"/>
</dbReference>
<keyword evidence="3" id="KW-0813">Transport</keyword>
<keyword evidence="8" id="KW-1185">Reference proteome</keyword>
<dbReference type="Pfam" id="PF00496">
    <property type="entry name" value="SBP_bac_5"/>
    <property type="match status" value="1"/>
</dbReference>
<evidence type="ECO:0000259" key="6">
    <source>
        <dbReference type="Pfam" id="PF00496"/>
    </source>
</evidence>
<evidence type="ECO:0000256" key="3">
    <source>
        <dbReference type="ARBA" id="ARBA00022448"/>
    </source>
</evidence>
<dbReference type="PIRSF" id="PIRSF002741">
    <property type="entry name" value="MppA"/>
    <property type="match status" value="1"/>
</dbReference>
<dbReference type="InterPro" id="IPR030678">
    <property type="entry name" value="Peptide/Ni-bd"/>
</dbReference>
<keyword evidence="4 5" id="KW-0732">Signal</keyword>
<proteinExistence type="inferred from homology"/>
<evidence type="ECO:0000256" key="2">
    <source>
        <dbReference type="ARBA" id="ARBA00005695"/>
    </source>
</evidence>
<dbReference type="PANTHER" id="PTHR30290:SF10">
    <property type="entry name" value="PERIPLASMIC OLIGOPEPTIDE-BINDING PROTEIN-RELATED"/>
    <property type="match status" value="1"/>
</dbReference>
<evidence type="ECO:0000313" key="7">
    <source>
        <dbReference type="EMBL" id="GAA3932149.1"/>
    </source>
</evidence>
<evidence type="ECO:0000256" key="1">
    <source>
        <dbReference type="ARBA" id="ARBA00004196"/>
    </source>
</evidence>
<dbReference type="CDD" id="cd08512">
    <property type="entry name" value="PBP2_NikA_DppA_OppA_like_7"/>
    <property type="match status" value="1"/>
</dbReference>
<evidence type="ECO:0000256" key="5">
    <source>
        <dbReference type="SAM" id="SignalP"/>
    </source>
</evidence>
<evidence type="ECO:0000313" key="8">
    <source>
        <dbReference type="Proteomes" id="UP001501591"/>
    </source>
</evidence>
<dbReference type="Proteomes" id="UP001501591">
    <property type="component" value="Unassembled WGS sequence"/>
</dbReference>
<comment type="caution">
    <text evidence="7">The sequence shown here is derived from an EMBL/GenBank/DDBJ whole genome shotgun (WGS) entry which is preliminary data.</text>
</comment>
<feature type="signal peptide" evidence="5">
    <location>
        <begin position="1"/>
        <end position="22"/>
    </location>
</feature>
<comment type="subcellular location">
    <subcellularLocation>
        <location evidence="1">Cell envelope</location>
    </subcellularLocation>
</comment>
<name>A0ABP7MZR7_9MICO</name>
<dbReference type="EMBL" id="BAABCP010000001">
    <property type="protein sequence ID" value="GAA3932149.1"/>
    <property type="molecule type" value="Genomic_DNA"/>
</dbReference>
<organism evidence="7 8">
    <name type="scientific">Microbacterium soli</name>
    <dbReference type="NCBI Taxonomy" id="446075"/>
    <lineage>
        <taxon>Bacteria</taxon>
        <taxon>Bacillati</taxon>
        <taxon>Actinomycetota</taxon>
        <taxon>Actinomycetes</taxon>
        <taxon>Micrococcales</taxon>
        <taxon>Microbacteriaceae</taxon>
        <taxon>Microbacterium</taxon>
    </lineage>
</organism>
<dbReference type="InterPro" id="IPR039424">
    <property type="entry name" value="SBP_5"/>
</dbReference>
<feature type="chain" id="PRO_5047319271" evidence="5">
    <location>
        <begin position="23"/>
        <end position="544"/>
    </location>
</feature>
<dbReference type="SUPFAM" id="SSF53850">
    <property type="entry name" value="Periplasmic binding protein-like II"/>
    <property type="match status" value="1"/>
</dbReference>
<accession>A0ABP7MZR7</accession>
<sequence>MGQRGTARLTAALAFATAACLALVGCSGESETEGNVDSITIAAEGIPTAWSESAVLVAGKYDYLINTQANLIQNAYVTSDDGRTLVQDLTSFEGELAESYDVSEDGTVYTFHLRQGVMSAEGNELTADDVVWSWERKFGHDLSSAPAIQRPVITDPDQVTKIDDYTVEFRIPEAGYGLTLLALLSNTTGWIYDSDLLKEHATPEDPFAVEWTDSQWETPWGFGPYVVSEVQEDTQMVLTANPGFWSGEPAIKKVVYRTVSDPGTRATALSSGEVDAALGLRPVDSSELGESSDVWVPENTFSNQFLMMPLVNNKAPFDNADVRRAFAYAVPYQQIIDSVYYGRATKPERYLNSTTPSPEDAALLPAYDYDPEKAHELLRSAGFDNVEFTLTYASESPDVADAAVQIQNYAEEAGFTVTLNEVPVAAFNQGRSSGDFQALLIRDQSFVLAPTYEMNVFFGPDASANWALWKDASFSAAIDAAVAVGDPATPEGATAWNDAERILLDQVPNVFIAKTKASWAVADELEGVAYRTDQVVDWSTVRFK</sequence>
<dbReference type="PANTHER" id="PTHR30290">
    <property type="entry name" value="PERIPLASMIC BINDING COMPONENT OF ABC TRANSPORTER"/>
    <property type="match status" value="1"/>
</dbReference>
<protein>
    <submittedName>
        <fullName evidence="7">ABC transporter substrate-binding protein</fullName>
    </submittedName>
</protein>
<comment type="similarity">
    <text evidence="2">Belongs to the bacterial solute-binding protein 5 family.</text>
</comment>
<evidence type="ECO:0000256" key="4">
    <source>
        <dbReference type="ARBA" id="ARBA00022729"/>
    </source>
</evidence>
<feature type="domain" description="Solute-binding protein family 5" evidence="6">
    <location>
        <begin position="93"/>
        <end position="463"/>
    </location>
</feature>
<dbReference type="Gene3D" id="3.40.190.10">
    <property type="entry name" value="Periplasmic binding protein-like II"/>
    <property type="match status" value="1"/>
</dbReference>
<reference evidence="8" key="1">
    <citation type="journal article" date="2019" name="Int. J. Syst. Evol. Microbiol.">
        <title>The Global Catalogue of Microorganisms (GCM) 10K type strain sequencing project: providing services to taxonomists for standard genome sequencing and annotation.</title>
        <authorList>
            <consortium name="The Broad Institute Genomics Platform"/>
            <consortium name="The Broad Institute Genome Sequencing Center for Infectious Disease"/>
            <person name="Wu L."/>
            <person name="Ma J."/>
        </authorList>
    </citation>
    <scope>NUCLEOTIDE SEQUENCE [LARGE SCALE GENOMIC DNA]</scope>
    <source>
        <strain evidence="8">JCM 17024</strain>
    </source>
</reference>
<dbReference type="PROSITE" id="PS51257">
    <property type="entry name" value="PROKAR_LIPOPROTEIN"/>
    <property type="match status" value="1"/>
</dbReference>
<gene>
    <name evidence="7" type="ORF">GCM10022383_08380</name>
</gene>
<dbReference type="Gene3D" id="3.10.105.10">
    <property type="entry name" value="Dipeptide-binding Protein, Domain 3"/>
    <property type="match status" value="1"/>
</dbReference>